<dbReference type="OrthoDB" id="7204250at2"/>
<protein>
    <submittedName>
        <fullName evidence="2">Uroporphyrinogen-III synthase</fullName>
    </submittedName>
</protein>
<proteinExistence type="predicted"/>
<dbReference type="InterPro" id="IPR036108">
    <property type="entry name" value="4pyrrol_syn_uPrphyn_synt_sf"/>
</dbReference>
<dbReference type="CDD" id="cd06578">
    <property type="entry name" value="HemD"/>
    <property type="match status" value="1"/>
</dbReference>
<dbReference type="Gene3D" id="3.40.50.10090">
    <property type="match status" value="1"/>
</dbReference>
<comment type="caution">
    <text evidence="2">The sequence shown here is derived from an EMBL/GenBank/DDBJ whole genome shotgun (WGS) entry which is preliminary data.</text>
</comment>
<dbReference type="AlphaFoldDB" id="A0A4R2REB3"/>
<dbReference type="Proteomes" id="UP000295050">
    <property type="component" value="Unassembled WGS sequence"/>
</dbReference>
<gene>
    <name evidence="2" type="ORF">EV663_106110</name>
</gene>
<accession>A0A4R2REB3</accession>
<dbReference type="InterPro" id="IPR003754">
    <property type="entry name" value="4pyrrol_synth_uPrphyn_synth"/>
</dbReference>
<evidence type="ECO:0000313" key="3">
    <source>
        <dbReference type="Proteomes" id="UP000295050"/>
    </source>
</evidence>
<name>A0A4R2REB3_9RHOB</name>
<dbReference type="GO" id="GO:0033014">
    <property type="term" value="P:tetrapyrrole biosynthetic process"/>
    <property type="evidence" value="ECO:0007669"/>
    <property type="project" value="InterPro"/>
</dbReference>
<feature type="domain" description="Tetrapyrrole biosynthesis uroporphyrinogen III synthase" evidence="1">
    <location>
        <begin position="34"/>
        <end position="226"/>
    </location>
</feature>
<reference evidence="2 3" key="1">
    <citation type="submission" date="2019-03" db="EMBL/GenBank/DDBJ databases">
        <title>Genomic Encyclopedia of Type Strains, Phase IV (KMG-IV): sequencing the most valuable type-strain genomes for metagenomic binning, comparative biology and taxonomic classification.</title>
        <authorList>
            <person name="Goeker M."/>
        </authorList>
    </citation>
    <scope>NUCLEOTIDE SEQUENCE [LARGE SCALE GENOMIC DNA]</scope>
    <source>
        <strain evidence="2 3">DSM 24766</strain>
    </source>
</reference>
<dbReference type="Pfam" id="PF02602">
    <property type="entry name" value="HEM4"/>
    <property type="match status" value="1"/>
</dbReference>
<dbReference type="GO" id="GO:0004852">
    <property type="term" value="F:uroporphyrinogen-III synthase activity"/>
    <property type="evidence" value="ECO:0007669"/>
    <property type="project" value="InterPro"/>
</dbReference>
<dbReference type="RefSeq" id="WP_132951343.1">
    <property type="nucleotide sequence ID" value="NZ_SLXU01000006.1"/>
</dbReference>
<evidence type="ECO:0000259" key="1">
    <source>
        <dbReference type="Pfam" id="PF02602"/>
    </source>
</evidence>
<keyword evidence="3" id="KW-1185">Reference proteome</keyword>
<sequence length="240" mass="25354">MSDSLPLLLLTRPRMQADRFARQFTERFGSDFAIAIAPVLEIVLYDRPVSLDGVGGVVFTSENGVAGLAAVTTDRTPHAYCVGDRTADAAREAGFQARSARGTAEELIEVIAADPPSGSLLHLRGEHVRGDICGALSARGFAATDCVVYDQRACEIPQPVKDAVADARLTYLPLFSPRSARIVSAELRASPARLAIISMSPAVTEAWTGPAPESLVEAAYPDGAGMLDAFETLIAASRAP</sequence>
<dbReference type="SUPFAM" id="SSF69618">
    <property type="entry name" value="HemD-like"/>
    <property type="match status" value="1"/>
</dbReference>
<organism evidence="2 3">
    <name type="scientific">Rhodovulum bhavnagarense</name>
    <dbReference type="NCBI Taxonomy" id="992286"/>
    <lineage>
        <taxon>Bacteria</taxon>
        <taxon>Pseudomonadati</taxon>
        <taxon>Pseudomonadota</taxon>
        <taxon>Alphaproteobacteria</taxon>
        <taxon>Rhodobacterales</taxon>
        <taxon>Paracoccaceae</taxon>
        <taxon>Rhodovulum</taxon>
    </lineage>
</organism>
<evidence type="ECO:0000313" key="2">
    <source>
        <dbReference type="EMBL" id="TCP61163.1"/>
    </source>
</evidence>
<dbReference type="EMBL" id="SLXU01000006">
    <property type="protein sequence ID" value="TCP61163.1"/>
    <property type="molecule type" value="Genomic_DNA"/>
</dbReference>